<dbReference type="PANTHER" id="PTHR40422:SF1">
    <property type="entry name" value="TRANSLATION MACHINERY-ASSOCIATED PROTEIN 17"/>
    <property type="match status" value="1"/>
</dbReference>
<accession>A0A9P4I413</accession>
<feature type="non-terminal residue" evidence="1">
    <location>
        <position position="87"/>
    </location>
</feature>
<keyword evidence="2" id="KW-1185">Reference proteome</keyword>
<evidence type="ECO:0000313" key="1">
    <source>
        <dbReference type="EMBL" id="KAF2093078.1"/>
    </source>
</evidence>
<gene>
    <name evidence="1" type="ORF">NA57DRAFT_17348</name>
</gene>
<evidence type="ECO:0000313" key="2">
    <source>
        <dbReference type="Proteomes" id="UP000799772"/>
    </source>
</evidence>
<protein>
    <submittedName>
        <fullName evidence="1">Uncharacterized protein</fullName>
    </submittedName>
</protein>
<comment type="caution">
    <text evidence="1">The sequence shown here is derived from an EMBL/GenBank/DDBJ whole genome shotgun (WGS) entry which is preliminary data.</text>
</comment>
<dbReference type="EMBL" id="ML978140">
    <property type="protein sequence ID" value="KAF2093078.1"/>
    <property type="molecule type" value="Genomic_DNA"/>
</dbReference>
<dbReference type="InterPro" id="IPR038966">
    <property type="entry name" value="TMA17"/>
</dbReference>
<dbReference type="GO" id="GO:0070682">
    <property type="term" value="P:proteasome regulatory particle assembly"/>
    <property type="evidence" value="ECO:0007669"/>
    <property type="project" value="InterPro"/>
</dbReference>
<proteinExistence type="predicted"/>
<reference evidence="1" key="1">
    <citation type="journal article" date="2020" name="Stud. Mycol.">
        <title>101 Dothideomycetes genomes: a test case for predicting lifestyles and emergence of pathogens.</title>
        <authorList>
            <person name="Haridas S."/>
            <person name="Albert R."/>
            <person name="Binder M."/>
            <person name="Bloem J."/>
            <person name="Labutti K."/>
            <person name="Salamov A."/>
            <person name="Andreopoulos B."/>
            <person name="Baker S."/>
            <person name="Barry K."/>
            <person name="Bills G."/>
            <person name="Bluhm B."/>
            <person name="Cannon C."/>
            <person name="Castanera R."/>
            <person name="Culley D."/>
            <person name="Daum C."/>
            <person name="Ezra D."/>
            <person name="Gonzalez J."/>
            <person name="Henrissat B."/>
            <person name="Kuo A."/>
            <person name="Liang C."/>
            <person name="Lipzen A."/>
            <person name="Lutzoni F."/>
            <person name="Magnuson J."/>
            <person name="Mondo S."/>
            <person name="Nolan M."/>
            <person name="Ohm R."/>
            <person name="Pangilinan J."/>
            <person name="Park H.-J."/>
            <person name="Ramirez L."/>
            <person name="Alfaro M."/>
            <person name="Sun H."/>
            <person name="Tritt A."/>
            <person name="Yoshinaga Y."/>
            <person name="Zwiers L.-H."/>
            <person name="Turgeon B."/>
            <person name="Goodwin S."/>
            <person name="Spatafora J."/>
            <person name="Crous P."/>
            <person name="Grigoriev I."/>
        </authorList>
    </citation>
    <scope>NUCLEOTIDE SEQUENCE</scope>
    <source>
        <strain evidence="1">CBS 133067</strain>
    </source>
</reference>
<dbReference type="AlphaFoldDB" id="A0A9P4I413"/>
<dbReference type="Proteomes" id="UP000799772">
    <property type="component" value="Unassembled WGS sequence"/>
</dbReference>
<organism evidence="1 2">
    <name type="scientific">Rhizodiscina lignyota</name>
    <dbReference type="NCBI Taxonomy" id="1504668"/>
    <lineage>
        <taxon>Eukaryota</taxon>
        <taxon>Fungi</taxon>
        <taxon>Dikarya</taxon>
        <taxon>Ascomycota</taxon>
        <taxon>Pezizomycotina</taxon>
        <taxon>Dothideomycetes</taxon>
        <taxon>Pleosporomycetidae</taxon>
        <taxon>Aulographales</taxon>
        <taxon>Rhizodiscinaceae</taxon>
        <taxon>Rhizodiscina</taxon>
    </lineage>
</organism>
<sequence length="87" mass="9615">MSAESHPIPPTRFAAALKDLSIGSLHAKAAELRNNIQHLASSNQQLRDYLLEQDPSLPADADCVDAIHENEAVIKRMEERIGLLKTE</sequence>
<name>A0A9P4I413_9PEZI</name>
<dbReference type="PANTHER" id="PTHR40422">
    <property type="entry name" value="TRANSLATION MACHINERY-ASSOCIATED PROTEIN 17"/>
    <property type="match status" value="1"/>
</dbReference>
<dbReference type="OrthoDB" id="548474at2759"/>
<dbReference type="GO" id="GO:0030674">
    <property type="term" value="F:protein-macromolecule adaptor activity"/>
    <property type="evidence" value="ECO:0007669"/>
    <property type="project" value="TreeGrafter"/>
</dbReference>